<dbReference type="EC" id="2.7.7.49" evidence="1"/>
<dbReference type="GeneID" id="92970544"/>
<evidence type="ECO:0000256" key="7">
    <source>
        <dbReference type="ARBA" id="ARBA00023118"/>
    </source>
</evidence>
<dbReference type="InterPro" id="IPR051083">
    <property type="entry name" value="GrpII_Intron_Splice-Mob/Def"/>
</dbReference>
<dbReference type="KEGG" id="bot:CIT37_07820"/>
<sequence length="572" mass="64774">MTQLARLRGVKTLPQLARVLGVQPASLSFVLYWLPDQQKYEQFTIPKKGGGWRLITAPKPRLKMIQTKLADLLLDIHVELEQSRSRSQCQLAHGFKRGLSIVTNATAHRNKRFVFNADLKDFFPSINFGRVRGFFQWDNNFSLDPKVATIIAQIACRDNQLPQGSPCSPVISNLIAHILDIHINRLARAGRCTYTRYVDDITFSTNEKEFPSSIARLVRGSTDKWVPGDSLVKRVYSSGYSLNYDKTRMQRRDSRQDTTGLIVNKKVNVRNEYYKTARAKCDHLFKNGFCFSDKDRKPIFDDALDGTMGFIRQIRGLKTKDWQSEQNSFFKLYRQFLDYRAFHGITRPKIICEGKTDNIYLRCAFQRLRARFPAFIHPDPLVGLTVDLFNYTEAAATFQDLSGGTNDLSKLLSHYAARVSPFKLSPDQPVIMIVDNDKGSADLFRKLTKMLGRVVGGLDPFYYVCANLYVVPVPKGITTLEAAIEDLFEPALLARTIKGKNFDRTGKEKDRSKWYSKVEFATEVVKPERATINFSGFEPLLQAISDACKDFTGRRAAPSKPLPSASASAGSP</sequence>
<proteinExistence type="inferred from homology"/>
<dbReference type="PANTHER" id="PTHR34047">
    <property type="entry name" value="NUCLEAR INTRON MATURASE 1, MITOCHONDRIAL-RELATED"/>
    <property type="match status" value="1"/>
</dbReference>
<evidence type="ECO:0000256" key="3">
    <source>
        <dbReference type="ARBA" id="ARBA00022695"/>
    </source>
</evidence>
<evidence type="ECO:0000256" key="1">
    <source>
        <dbReference type="ARBA" id="ARBA00012493"/>
    </source>
</evidence>
<evidence type="ECO:0000256" key="9">
    <source>
        <dbReference type="ARBA" id="ARBA00048173"/>
    </source>
</evidence>
<keyword evidence="6 11" id="KW-0695">RNA-directed DNA polymerase</keyword>
<gene>
    <name evidence="11" type="ORF">CIT37_07820</name>
</gene>
<keyword evidence="4" id="KW-0479">Metal-binding</keyword>
<dbReference type="SUPFAM" id="SSF56672">
    <property type="entry name" value="DNA/RNA polymerases"/>
    <property type="match status" value="1"/>
</dbReference>
<dbReference type="PANTHER" id="PTHR34047:SF7">
    <property type="entry name" value="RNA-DIRECTED DNA POLYMERASE"/>
    <property type="match status" value="1"/>
</dbReference>
<dbReference type="AlphaFoldDB" id="A0A2U8P359"/>
<dbReference type="InterPro" id="IPR053543">
    <property type="entry name" value="Bacterial_RT"/>
</dbReference>
<evidence type="ECO:0000259" key="10">
    <source>
        <dbReference type="PROSITE" id="PS50878"/>
    </source>
</evidence>
<comment type="similarity">
    <text evidence="8">Belongs to the bacterial reverse transcriptase family.</text>
</comment>
<dbReference type="GO" id="GO:0051607">
    <property type="term" value="P:defense response to virus"/>
    <property type="evidence" value="ECO:0007669"/>
    <property type="project" value="UniProtKB-KW"/>
</dbReference>
<dbReference type="Pfam" id="PF00078">
    <property type="entry name" value="RVT_1"/>
    <property type="match status" value="1"/>
</dbReference>
<dbReference type="CDD" id="cd03487">
    <property type="entry name" value="RT_Bac_retron_II"/>
    <property type="match status" value="1"/>
</dbReference>
<dbReference type="PROSITE" id="PS50878">
    <property type="entry name" value="RT_POL"/>
    <property type="match status" value="1"/>
</dbReference>
<dbReference type="PRINTS" id="PR00866">
    <property type="entry name" value="RNADNAPOLMS"/>
</dbReference>
<keyword evidence="7" id="KW-0051">Antiviral defense</keyword>
<protein>
    <recommendedName>
        <fullName evidence="1">RNA-directed DNA polymerase</fullName>
        <ecNumber evidence="1">2.7.7.49</ecNumber>
    </recommendedName>
</protein>
<reference evidence="11 12" key="1">
    <citation type="journal article" date="2014" name="Int. J. Syst. Evol. Microbiol.">
        <title>Bradyrhizobium ottawaense sp. nov., a symbiotic nitrogen fixing bacterium from root nodules of soybeans in Canada.</title>
        <authorList>
            <person name="Yu X."/>
            <person name="Cloutier S."/>
            <person name="Tambong J.T."/>
            <person name="Bromfield E.S."/>
        </authorList>
    </citation>
    <scope>NUCLEOTIDE SEQUENCE [LARGE SCALE GENOMIC DNA]</scope>
    <source>
        <strain evidence="11 12">OO99</strain>
    </source>
</reference>
<keyword evidence="3" id="KW-0548">Nucleotidyltransferase</keyword>
<dbReference type="NCBIfam" id="NF038237">
    <property type="entry name" value="retron_Ec67_fus"/>
    <property type="match status" value="1"/>
</dbReference>
<dbReference type="GO" id="GO:0046872">
    <property type="term" value="F:metal ion binding"/>
    <property type="evidence" value="ECO:0007669"/>
    <property type="project" value="UniProtKB-KW"/>
</dbReference>
<dbReference type="InterPro" id="IPR043502">
    <property type="entry name" value="DNA/RNA_pol_sf"/>
</dbReference>
<evidence type="ECO:0000313" key="12">
    <source>
        <dbReference type="Proteomes" id="UP000215703"/>
    </source>
</evidence>
<dbReference type="GO" id="GO:0003964">
    <property type="term" value="F:RNA-directed DNA polymerase activity"/>
    <property type="evidence" value="ECO:0007669"/>
    <property type="project" value="UniProtKB-KW"/>
</dbReference>
<evidence type="ECO:0000256" key="8">
    <source>
        <dbReference type="ARBA" id="ARBA00034120"/>
    </source>
</evidence>
<reference evidence="11 12" key="2">
    <citation type="journal article" date="2017" name="Syst. Appl. Microbiol.">
        <title>Soybeans inoculated with root zone soils of Canadian native legumes harbour diverse and novel Bradyrhizobium spp. that possess agricultural potential.</title>
        <authorList>
            <person name="Bromfield E.S.P."/>
            <person name="Cloutier S."/>
            <person name="Tambong J.T."/>
            <person name="Tran Thi T.V."/>
        </authorList>
    </citation>
    <scope>NUCLEOTIDE SEQUENCE [LARGE SCALE GENOMIC DNA]</scope>
    <source>
        <strain evidence="11 12">OO99</strain>
    </source>
</reference>
<evidence type="ECO:0000256" key="6">
    <source>
        <dbReference type="ARBA" id="ARBA00022918"/>
    </source>
</evidence>
<dbReference type="Proteomes" id="UP000215703">
    <property type="component" value="Chromosome"/>
</dbReference>
<dbReference type="RefSeq" id="WP_095426821.1">
    <property type="nucleotide sequence ID" value="NZ_CP029425.2"/>
</dbReference>
<evidence type="ECO:0000313" key="11">
    <source>
        <dbReference type="EMBL" id="AWL92117.1"/>
    </source>
</evidence>
<keyword evidence="2" id="KW-0808">Transferase</keyword>
<evidence type="ECO:0000256" key="4">
    <source>
        <dbReference type="ARBA" id="ARBA00022723"/>
    </source>
</evidence>
<evidence type="ECO:0000256" key="2">
    <source>
        <dbReference type="ARBA" id="ARBA00022679"/>
    </source>
</evidence>
<dbReference type="InterPro" id="IPR000123">
    <property type="entry name" value="Reverse_transcriptase_msDNA"/>
</dbReference>
<feature type="domain" description="Reverse transcriptase" evidence="10">
    <location>
        <begin position="26"/>
        <end position="263"/>
    </location>
</feature>
<comment type="catalytic activity">
    <reaction evidence="9">
        <text>DNA(n) + a 2'-deoxyribonucleoside 5'-triphosphate = DNA(n+1) + diphosphate</text>
        <dbReference type="Rhea" id="RHEA:22508"/>
        <dbReference type="Rhea" id="RHEA-COMP:17339"/>
        <dbReference type="Rhea" id="RHEA-COMP:17340"/>
        <dbReference type="ChEBI" id="CHEBI:33019"/>
        <dbReference type="ChEBI" id="CHEBI:61560"/>
        <dbReference type="ChEBI" id="CHEBI:173112"/>
        <dbReference type="EC" id="2.7.7.49"/>
    </reaction>
</comment>
<organism evidence="11 12">
    <name type="scientific">Bradyrhizobium ottawaense</name>
    <dbReference type="NCBI Taxonomy" id="931866"/>
    <lineage>
        <taxon>Bacteria</taxon>
        <taxon>Pseudomonadati</taxon>
        <taxon>Pseudomonadota</taxon>
        <taxon>Alphaproteobacteria</taxon>
        <taxon>Hyphomicrobiales</taxon>
        <taxon>Nitrobacteraceae</taxon>
        <taxon>Bradyrhizobium</taxon>
    </lineage>
</organism>
<name>A0A2U8P359_9BRAD</name>
<evidence type="ECO:0000256" key="5">
    <source>
        <dbReference type="ARBA" id="ARBA00022842"/>
    </source>
</evidence>
<keyword evidence="5" id="KW-0460">Magnesium</keyword>
<dbReference type="GO" id="GO:0003723">
    <property type="term" value="F:RNA binding"/>
    <property type="evidence" value="ECO:0007669"/>
    <property type="project" value="InterPro"/>
</dbReference>
<dbReference type="InterPro" id="IPR000477">
    <property type="entry name" value="RT_dom"/>
</dbReference>
<dbReference type="EMBL" id="CP029425">
    <property type="protein sequence ID" value="AWL92117.1"/>
    <property type="molecule type" value="Genomic_DNA"/>
</dbReference>
<accession>A0A2U8P359</accession>